<dbReference type="Proteomes" id="UP001324533">
    <property type="component" value="Chromosome"/>
</dbReference>
<gene>
    <name evidence="1" type="ORF">T9R20_16280</name>
</gene>
<dbReference type="InterPro" id="IPR019587">
    <property type="entry name" value="Polyketide_cyclase/dehydratase"/>
</dbReference>
<name>A0ABZ0VAR7_9MICO</name>
<dbReference type="Gene3D" id="3.30.530.20">
    <property type="match status" value="1"/>
</dbReference>
<evidence type="ECO:0000313" key="1">
    <source>
        <dbReference type="EMBL" id="WQB70234.1"/>
    </source>
</evidence>
<proteinExistence type="predicted"/>
<accession>A0ABZ0VAR7</accession>
<dbReference type="EMBL" id="CP139779">
    <property type="protein sequence ID" value="WQB70234.1"/>
    <property type="molecule type" value="Genomic_DNA"/>
</dbReference>
<dbReference type="SUPFAM" id="SSF55961">
    <property type="entry name" value="Bet v1-like"/>
    <property type="match status" value="1"/>
</dbReference>
<reference evidence="1 2" key="1">
    <citation type="submission" date="2023-06" db="EMBL/GenBank/DDBJ databases">
        <title>Rock-solubilizing bacteria, Microbacterium invictum, promotes re-establishment of vegetation in rocky wasteland by accelerating rock bio-weathering and reshaping soil bacterial community.</title>
        <authorList>
            <person name="Liu C."/>
        </authorList>
    </citation>
    <scope>NUCLEOTIDE SEQUENCE [LARGE SCALE GENOMIC DNA]</scope>
    <source>
        <strain evidence="1 2">X-18</strain>
    </source>
</reference>
<dbReference type="RefSeq" id="WP_322410384.1">
    <property type="nucleotide sequence ID" value="NZ_CP139779.1"/>
</dbReference>
<sequence length="159" mass="18019">MSRTQNVESHAFRVEIRTTREIAAPGAAVWSALADRDAYAQWNSFIRSWTGDWVIGARQVVRLEPTEKGGQTLSPRIVELVPRKRLAWRGRIGIPGLLDGHHRFEIEDREDGTSLFHHAETLSGALVPLFRKMLTVDTPAAFHRMNDELARRVEAGARR</sequence>
<dbReference type="InterPro" id="IPR023393">
    <property type="entry name" value="START-like_dom_sf"/>
</dbReference>
<dbReference type="Pfam" id="PF10604">
    <property type="entry name" value="Polyketide_cyc2"/>
    <property type="match status" value="1"/>
</dbReference>
<evidence type="ECO:0000313" key="2">
    <source>
        <dbReference type="Proteomes" id="UP001324533"/>
    </source>
</evidence>
<keyword evidence="2" id="KW-1185">Reference proteome</keyword>
<dbReference type="CDD" id="cd07822">
    <property type="entry name" value="SRPBCC_4"/>
    <property type="match status" value="1"/>
</dbReference>
<dbReference type="PANTHER" id="PTHR36166">
    <property type="entry name" value="CHROMOSOME 9, WHOLE GENOME SHOTGUN SEQUENCE"/>
    <property type="match status" value="1"/>
</dbReference>
<protein>
    <submittedName>
        <fullName evidence="1">SRPBCC domain-containing protein</fullName>
    </submittedName>
</protein>
<dbReference type="PANTHER" id="PTHR36166:SF1">
    <property type="entry name" value="SRPBCC DOMAIN-CONTAINING PROTEIN"/>
    <property type="match status" value="1"/>
</dbReference>
<organism evidence="1 2">
    <name type="scientific">Microbacterium invictum</name>
    <dbReference type="NCBI Taxonomy" id="515415"/>
    <lineage>
        <taxon>Bacteria</taxon>
        <taxon>Bacillati</taxon>
        <taxon>Actinomycetota</taxon>
        <taxon>Actinomycetes</taxon>
        <taxon>Micrococcales</taxon>
        <taxon>Microbacteriaceae</taxon>
        <taxon>Microbacterium</taxon>
    </lineage>
</organism>